<dbReference type="RefSeq" id="XP_009043909.1">
    <property type="nucleotide sequence ID" value="XM_009045661.1"/>
</dbReference>
<keyword evidence="4" id="KW-1185">Reference proteome</keyword>
<dbReference type="InterPro" id="IPR019356">
    <property type="entry name" value="Menorin_dom"/>
</dbReference>
<feature type="domain" description="Menorin-like" evidence="2">
    <location>
        <begin position="1"/>
        <end position="212"/>
    </location>
</feature>
<dbReference type="Pfam" id="PF10223">
    <property type="entry name" value="Menorin_N"/>
    <property type="match status" value="1"/>
</dbReference>
<dbReference type="OMA" id="GFTLWWA"/>
<dbReference type="Proteomes" id="UP000030746">
    <property type="component" value="Unassembled WGS sequence"/>
</dbReference>
<sequence>HMLEGTVILRGQHTNSQKLLPVMADPSKSDGDTTLDEWLNQVKSGQKGIKLVFTSIDAVEISLQKLKALKEKGFLKFPVWIHADVLQGPNGENPIMDSTRFLRHLKGNFPKCTLSLGWTKTSHTDTSQSGYTWEMVIAMYKIIQSWEIDDQPVVFNAYLSYLKNSVPQLKWLSDNILHSSLLVLHSPNELGSREDMLYAAYRFPPEKLFFNL</sequence>
<comment type="similarity">
    <text evidence="1">Belongs to the menorin family.</text>
</comment>
<gene>
    <name evidence="3" type="ORF">LOTGIDRAFT_102151</name>
</gene>
<dbReference type="KEGG" id="lgi:LOTGIDRAFT_102151"/>
<dbReference type="PANTHER" id="PTHR21184:SF6">
    <property type="entry name" value="CONSERVED PLASMA MEMBRANE PROTEIN"/>
    <property type="match status" value="1"/>
</dbReference>
<protein>
    <recommendedName>
        <fullName evidence="2">Menorin-like domain-containing protein</fullName>
    </recommendedName>
</protein>
<accession>V4AMG8</accession>
<evidence type="ECO:0000259" key="2">
    <source>
        <dbReference type="Pfam" id="PF10223"/>
    </source>
</evidence>
<feature type="non-terminal residue" evidence="3">
    <location>
        <position position="1"/>
    </location>
</feature>
<dbReference type="PANTHER" id="PTHR21184">
    <property type="entry name" value="MENORIN (DENDRITIC BRANCHING PROTEIN)"/>
    <property type="match status" value="1"/>
</dbReference>
<dbReference type="OrthoDB" id="413402at2759"/>
<dbReference type="HOGENOM" id="CLU_033162_1_0_1"/>
<dbReference type="EMBL" id="KB199650">
    <property type="protein sequence ID" value="ESP05364.1"/>
    <property type="molecule type" value="Genomic_DNA"/>
</dbReference>
<dbReference type="GO" id="GO:0005615">
    <property type="term" value="C:extracellular space"/>
    <property type="evidence" value="ECO:0007669"/>
    <property type="project" value="TreeGrafter"/>
</dbReference>
<proteinExistence type="inferred from homology"/>
<evidence type="ECO:0000313" key="3">
    <source>
        <dbReference type="EMBL" id="ESP05364.1"/>
    </source>
</evidence>
<dbReference type="GeneID" id="20229573"/>
<dbReference type="AlphaFoldDB" id="V4AMG8"/>
<name>V4AMG8_LOTGI</name>
<reference evidence="3 4" key="1">
    <citation type="journal article" date="2013" name="Nature">
        <title>Insights into bilaterian evolution from three spiralian genomes.</title>
        <authorList>
            <person name="Simakov O."/>
            <person name="Marletaz F."/>
            <person name="Cho S.J."/>
            <person name="Edsinger-Gonzales E."/>
            <person name="Havlak P."/>
            <person name="Hellsten U."/>
            <person name="Kuo D.H."/>
            <person name="Larsson T."/>
            <person name="Lv J."/>
            <person name="Arendt D."/>
            <person name="Savage R."/>
            <person name="Osoegawa K."/>
            <person name="de Jong P."/>
            <person name="Grimwood J."/>
            <person name="Chapman J.A."/>
            <person name="Shapiro H."/>
            <person name="Aerts A."/>
            <person name="Otillar R.P."/>
            <person name="Terry A.Y."/>
            <person name="Boore J.L."/>
            <person name="Grigoriev I.V."/>
            <person name="Lindberg D.R."/>
            <person name="Seaver E.C."/>
            <person name="Weisblat D.A."/>
            <person name="Putnam N.H."/>
            <person name="Rokhsar D.S."/>
        </authorList>
    </citation>
    <scope>NUCLEOTIDE SEQUENCE [LARGE SCALE GENOMIC DNA]</scope>
</reference>
<feature type="non-terminal residue" evidence="3">
    <location>
        <position position="212"/>
    </location>
</feature>
<dbReference type="CTD" id="20229573"/>
<evidence type="ECO:0000313" key="4">
    <source>
        <dbReference type="Proteomes" id="UP000030746"/>
    </source>
</evidence>
<evidence type="ECO:0000256" key="1">
    <source>
        <dbReference type="ARBA" id="ARBA00044953"/>
    </source>
</evidence>
<organism evidence="3 4">
    <name type="scientific">Lottia gigantea</name>
    <name type="common">Giant owl limpet</name>
    <dbReference type="NCBI Taxonomy" id="225164"/>
    <lineage>
        <taxon>Eukaryota</taxon>
        <taxon>Metazoa</taxon>
        <taxon>Spiralia</taxon>
        <taxon>Lophotrochozoa</taxon>
        <taxon>Mollusca</taxon>
        <taxon>Gastropoda</taxon>
        <taxon>Patellogastropoda</taxon>
        <taxon>Lottioidea</taxon>
        <taxon>Lottiidae</taxon>
        <taxon>Lottia</taxon>
    </lineage>
</organism>